<evidence type="ECO:0000313" key="7">
    <source>
        <dbReference type="EMBL" id="XCD04793.1"/>
    </source>
</evidence>
<evidence type="ECO:0000313" key="10">
    <source>
        <dbReference type="EMBL" id="XCD06490.1"/>
    </source>
</evidence>
<evidence type="ECO:0000256" key="1">
    <source>
        <dbReference type="ARBA" id="ARBA00004328"/>
    </source>
</evidence>
<dbReference type="InterPro" id="IPR016184">
    <property type="entry name" value="Capsid/spike_ssDNA_virus"/>
</dbReference>
<dbReference type="SUPFAM" id="SSF88645">
    <property type="entry name" value="ssDNA viruses"/>
    <property type="match status" value="1"/>
</dbReference>
<dbReference type="EMBL" id="PP511678">
    <property type="protein sequence ID" value="XCD06490.1"/>
    <property type="molecule type" value="Genomic_DNA"/>
</dbReference>
<accession>A0AAU8AZD2</accession>
<protein>
    <submittedName>
        <fullName evidence="6">Major capsid protein</fullName>
    </submittedName>
</protein>
<evidence type="ECO:0000256" key="3">
    <source>
        <dbReference type="ARBA" id="ARBA00022431"/>
    </source>
</evidence>
<dbReference type="Pfam" id="PF02305">
    <property type="entry name" value="Phage_F"/>
    <property type="match status" value="1"/>
</dbReference>
<dbReference type="EMBL" id="PP511573">
    <property type="protein sequence ID" value="XCD05539.1"/>
    <property type="molecule type" value="Genomic_DNA"/>
</dbReference>
<dbReference type="GO" id="GO:0005198">
    <property type="term" value="F:structural molecule activity"/>
    <property type="evidence" value="ECO:0007669"/>
    <property type="project" value="InterPro"/>
</dbReference>
<dbReference type="Gene3D" id="2.60.169.10">
    <property type="entry name" value="Microviridae F protein"/>
    <property type="match status" value="2"/>
</dbReference>
<evidence type="ECO:0000256" key="4">
    <source>
        <dbReference type="ARBA" id="ARBA00022561"/>
    </source>
</evidence>
<evidence type="ECO:0000313" key="8">
    <source>
        <dbReference type="EMBL" id="XCD05539.1"/>
    </source>
</evidence>
<reference evidence="6" key="1">
    <citation type="submission" date="2024-03" db="EMBL/GenBank/DDBJ databases">
        <title>Diverse circular DNA viruses in blood, oral, and fecal samples of captive lemurs.</title>
        <authorList>
            <person name="Paietta E.N."/>
            <person name="Kraberger S."/>
            <person name="Lund M.C."/>
            <person name="Custer J.M."/>
            <person name="Vargas K.M."/>
            <person name="Ehmke E.E."/>
            <person name="Yoder A.D."/>
            <person name="Varsani A."/>
        </authorList>
    </citation>
    <scope>NUCLEOTIDE SEQUENCE</scope>
    <source>
        <strain evidence="6">Duke_21_91</strain>
        <strain evidence="7">Duke_24FF_1193</strain>
        <strain evidence="8">Duke_24FS_102</strain>
        <strain evidence="9">Duke_25FF_1249</strain>
        <strain evidence="10">Duke_25FS_113</strain>
        <strain evidence="11">Duke_26_82</strain>
    </source>
</reference>
<dbReference type="InterPro" id="IPR003514">
    <property type="entry name" value="Microviridae_protein_F"/>
</dbReference>
<dbReference type="EMBL" id="PP511426">
    <property type="protein sequence ID" value="XCD04118.1"/>
    <property type="molecule type" value="Genomic_DNA"/>
</dbReference>
<proteinExistence type="inferred from homology"/>
<dbReference type="EMBL" id="PP511632">
    <property type="protein sequence ID" value="XCD06089.1"/>
    <property type="molecule type" value="Genomic_DNA"/>
</dbReference>
<evidence type="ECO:0000313" key="11">
    <source>
        <dbReference type="EMBL" id="XCD07106.1"/>
    </source>
</evidence>
<keyword evidence="4" id="KW-0167">Capsid protein</keyword>
<sequence>MSRNQNERFALNPTNIDISRSKFERNSSVKTTFNVGDLIPFYLDEVLPGDTFSIDTSKVVRLQTPLTPIMDNIYLDTYYFFVPNRLVWDHWRELNGENTKSAWLPETTYTVPQLTAPVDGWEVGTIADYFGIPTGVAGLSVNAMPFRAYALICNEWFRDENLTDPLLIPTDDATVAGVNSGEYISDVAKGGKPFIAAKFHDYFTSALPAPQKGPDVLIDIGAGTFPVTGSGKAFGLTSSSGGLVVGSSSANTYGVLAGAVSGSLDGYASPVVKSGLFNVDVGASSNVYPAWTDKSVALGIPTKAQLSAAGLDPAVTGMVVDLQDITVASVNQLRTAFQLQKFYEKDARGGTRYIEILKAHFGVTSPDARLQRPEYLGGNRVPINVNQVLQQSATSGSGDNTYYLGDTGAYSLTSDAHSDFTRSFVEHGYIIGLMVARYDHSYQQGLARTWTRKDRFDYYWPVFANLGEQAIKNVEIYAQGNDQDDEVFGYQEAWADYRYKPSIVTGEMRSQFSRSLDVWHLADDYDKLPSLSDAWIREDKANVDRVLSVTSALSNQLFCDIYISNNTTRPMPLYSIPGLIDHH</sequence>
<comment type="subcellular location">
    <subcellularLocation>
        <location evidence="1">Virion</location>
    </subcellularLocation>
</comment>
<keyword evidence="5" id="KW-0946">Virion</keyword>
<evidence type="ECO:0000256" key="5">
    <source>
        <dbReference type="ARBA" id="ARBA00022844"/>
    </source>
</evidence>
<dbReference type="GO" id="GO:0039615">
    <property type="term" value="C:T=1 icosahedral viral capsid"/>
    <property type="evidence" value="ECO:0007669"/>
    <property type="project" value="UniProtKB-KW"/>
</dbReference>
<organism evidence="6">
    <name type="scientific">Dulem virus 133</name>
    <dbReference type="NCBI Taxonomy" id="3145610"/>
    <lineage>
        <taxon>Viruses</taxon>
        <taxon>Monodnaviria</taxon>
        <taxon>Sangervirae</taxon>
        <taxon>Phixviricota</taxon>
        <taxon>Malgrandaviricetes</taxon>
        <taxon>Petitvirales</taxon>
        <taxon>Microviridae</taxon>
        <taxon>Microvirus</taxon>
    </lineage>
</organism>
<dbReference type="EMBL" id="PP511752">
    <property type="protein sequence ID" value="XCD07106.1"/>
    <property type="molecule type" value="Genomic_DNA"/>
</dbReference>
<evidence type="ECO:0000313" key="6">
    <source>
        <dbReference type="EMBL" id="XCD04118.1"/>
    </source>
</evidence>
<comment type="similarity">
    <text evidence="2">Belongs to the microviridae F protein family.</text>
</comment>
<dbReference type="InterPro" id="IPR037002">
    <property type="entry name" value="Microviridae_protein_F_sf"/>
</dbReference>
<evidence type="ECO:0000313" key="9">
    <source>
        <dbReference type="EMBL" id="XCD06089.1"/>
    </source>
</evidence>
<keyword evidence="3" id="KW-1140">T=1 icosahedral capsid protein</keyword>
<evidence type="ECO:0000256" key="2">
    <source>
        <dbReference type="ARBA" id="ARBA00009963"/>
    </source>
</evidence>
<dbReference type="EMBL" id="PP511507">
    <property type="protein sequence ID" value="XCD04793.1"/>
    <property type="molecule type" value="Genomic_DNA"/>
</dbReference>
<name>A0AAU8AZD2_9VIRU</name>